<evidence type="ECO:0000313" key="1">
    <source>
        <dbReference type="EMBL" id="PPJ35165.1"/>
    </source>
</evidence>
<reference evidence="1 2" key="1">
    <citation type="submission" date="2018-02" db="EMBL/GenBank/DDBJ databases">
        <title>8 Nocardia nova and 1 Nocardia cyriacigeorgica strain used for evolution to TMP-SMX.</title>
        <authorList>
            <person name="Mehta H."/>
            <person name="Weng J."/>
            <person name="Shamoo Y."/>
        </authorList>
    </citation>
    <scope>NUCLEOTIDE SEQUENCE [LARGE SCALE GENOMIC DNA]</scope>
    <source>
        <strain evidence="1 2">MDA3139</strain>
    </source>
</reference>
<dbReference type="EMBL" id="PSZC01000024">
    <property type="protein sequence ID" value="PPJ35165.1"/>
    <property type="molecule type" value="Genomic_DNA"/>
</dbReference>
<dbReference type="Proteomes" id="UP000239874">
    <property type="component" value="Unassembled WGS sequence"/>
</dbReference>
<evidence type="ECO:0000313" key="2">
    <source>
        <dbReference type="Proteomes" id="UP000239874"/>
    </source>
</evidence>
<name>A0A2S6AIW2_9NOCA</name>
<comment type="caution">
    <text evidence="1">The sequence shown here is derived from an EMBL/GenBank/DDBJ whole genome shotgun (WGS) entry which is preliminary data.</text>
</comment>
<dbReference type="NCBIfam" id="TIGR02678">
    <property type="entry name" value="TIGR02678 family protein"/>
    <property type="match status" value="1"/>
</dbReference>
<sequence length="418" mass="46481">MTDLTNQLAIAEKEEVGRGIRYLLAEPLLTARSAPDRFDIVRRRRVPIAAWFDTFCGWGLIVEPRVGYARLRKVRASADPTRPARRHRSQRAPFDRRRYVLMCVVAAELCTVPVTTIGILAGNVAAATANEPLIRGFDPVDRTERRAFVDVLRLLESFGVLETVDGASDNYVDSTQAKVLYRVDNTLLLRLLVTTSGPSQLGVPVEEVPLRLPDILGELTRERRYGAAAEPRGRHDDSPAVPDAQRNLWLRHSVFRRLVDDPVLYFDTLTDAERAYLATPTGRQMLKRAADTAGFVLEERAEGVMFVDPEALSTDQKFPDDAATAKVAALLLLEELSGPTAVEQLRRHAAELLQRFPRWAHTYRTDDGPGDLVADALAVLTQFQLVRTTTAGLVVPLPAAARYRVQQARIADSTQEPS</sequence>
<dbReference type="AlphaFoldDB" id="A0A2S6AIW2"/>
<dbReference type="InterPro" id="IPR013494">
    <property type="entry name" value="CHP02678"/>
</dbReference>
<organism evidence="1 2">
    <name type="scientific">Nocardia nova</name>
    <dbReference type="NCBI Taxonomy" id="37330"/>
    <lineage>
        <taxon>Bacteria</taxon>
        <taxon>Bacillati</taxon>
        <taxon>Actinomycetota</taxon>
        <taxon>Actinomycetes</taxon>
        <taxon>Mycobacteriales</taxon>
        <taxon>Nocardiaceae</taxon>
        <taxon>Nocardia</taxon>
    </lineage>
</organism>
<proteinExistence type="predicted"/>
<gene>
    <name evidence="1" type="ORF">C5E45_27340</name>
</gene>
<accession>A0A2S6AIW2</accession>
<dbReference type="RefSeq" id="WP_104380516.1">
    <property type="nucleotide sequence ID" value="NZ_PSZC01000024.1"/>
</dbReference>
<protein>
    <submittedName>
        <fullName evidence="1">TIGR02678 family protein</fullName>
    </submittedName>
</protein>
<dbReference type="Pfam" id="PF09661">
    <property type="entry name" value="DUF2398"/>
    <property type="match status" value="1"/>
</dbReference>